<dbReference type="EMBL" id="WNYA01000002">
    <property type="protein sequence ID" value="KAG8591059.1"/>
    <property type="molecule type" value="Genomic_DNA"/>
</dbReference>
<organism evidence="1 2">
    <name type="scientific">Engystomops pustulosus</name>
    <name type="common">Tungara frog</name>
    <name type="synonym">Physalaemus pustulosus</name>
    <dbReference type="NCBI Taxonomy" id="76066"/>
    <lineage>
        <taxon>Eukaryota</taxon>
        <taxon>Metazoa</taxon>
        <taxon>Chordata</taxon>
        <taxon>Craniata</taxon>
        <taxon>Vertebrata</taxon>
        <taxon>Euteleostomi</taxon>
        <taxon>Amphibia</taxon>
        <taxon>Batrachia</taxon>
        <taxon>Anura</taxon>
        <taxon>Neobatrachia</taxon>
        <taxon>Hyloidea</taxon>
        <taxon>Leptodactylidae</taxon>
        <taxon>Leiuperinae</taxon>
        <taxon>Engystomops</taxon>
    </lineage>
</organism>
<reference evidence="1" key="1">
    <citation type="thesis" date="2020" institute="ProQuest LLC" country="789 East Eisenhower Parkway, Ann Arbor, MI, USA">
        <title>Comparative Genomics and Chromosome Evolution.</title>
        <authorList>
            <person name="Mudd A.B."/>
        </authorList>
    </citation>
    <scope>NUCLEOTIDE SEQUENCE</scope>
    <source>
        <strain evidence="1">237g6f4</strain>
        <tissue evidence="1">Blood</tissue>
    </source>
</reference>
<dbReference type="AlphaFoldDB" id="A0AAV7D296"/>
<proteinExistence type="predicted"/>
<accession>A0AAV7D296</accession>
<protein>
    <submittedName>
        <fullName evidence="1">Uncharacterized protein</fullName>
    </submittedName>
</protein>
<dbReference type="Proteomes" id="UP000824782">
    <property type="component" value="Unassembled WGS sequence"/>
</dbReference>
<gene>
    <name evidence="1" type="ORF">GDO81_007041</name>
</gene>
<name>A0AAV7D296_ENGPU</name>
<evidence type="ECO:0000313" key="1">
    <source>
        <dbReference type="EMBL" id="KAG8591059.1"/>
    </source>
</evidence>
<evidence type="ECO:0000313" key="2">
    <source>
        <dbReference type="Proteomes" id="UP000824782"/>
    </source>
</evidence>
<comment type="caution">
    <text evidence="1">The sequence shown here is derived from an EMBL/GenBank/DDBJ whole genome shotgun (WGS) entry which is preliminary data.</text>
</comment>
<keyword evidence="2" id="KW-1185">Reference proteome</keyword>
<sequence>MCGAFYIHITGISAEFYEKRRRPTALYEDAWAPSSGRSVDFPSPCCKYFVQSCNVFLHVPRATCDCGHHVCRALTLCDVIREYLTFFFFFLKHCLKTKRFTYGFTCLHTNPGKVAI</sequence>